<dbReference type="SUPFAM" id="SSF53187">
    <property type="entry name" value="Zn-dependent exopeptidases"/>
    <property type="match status" value="1"/>
</dbReference>
<gene>
    <name evidence="6" type="ORF">GCM10008179_10690</name>
</gene>
<dbReference type="CDD" id="cd02696">
    <property type="entry name" value="MurNAc-LAA"/>
    <property type="match status" value="1"/>
</dbReference>
<organism evidence="6 7">
    <name type="scientific">Hansschlegelia plantiphila</name>
    <dbReference type="NCBI Taxonomy" id="374655"/>
    <lineage>
        <taxon>Bacteria</taxon>
        <taxon>Pseudomonadati</taxon>
        <taxon>Pseudomonadota</taxon>
        <taxon>Alphaproteobacteria</taxon>
        <taxon>Hyphomicrobiales</taxon>
        <taxon>Methylopilaceae</taxon>
        <taxon>Hansschlegelia</taxon>
    </lineage>
</organism>
<evidence type="ECO:0000256" key="3">
    <source>
        <dbReference type="ARBA" id="ARBA00022801"/>
    </source>
</evidence>
<evidence type="ECO:0000256" key="1">
    <source>
        <dbReference type="ARBA" id="ARBA00001561"/>
    </source>
</evidence>
<dbReference type="PANTHER" id="PTHR30404:SF0">
    <property type="entry name" value="N-ACETYLMURAMOYL-L-ALANINE AMIDASE AMIC"/>
    <property type="match status" value="1"/>
</dbReference>
<dbReference type="GO" id="GO:0008745">
    <property type="term" value="F:N-acetylmuramoyl-L-alanine amidase activity"/>
    <property type="evidence" value="ECO:0007669"/>
    <property type="project" value="UniProtKB-EC"/>
</dbReference>
<comment type="caution">
    <text evidence="6">The sequence shown here is derived from an EMBL/GenBank/DDBJ whole genome shotgun (WGS) entry which is preliminary data.</text>
</comment>
<dbReference type="GO" id="GO:0009253">
    <property type="term" value="P:peptidoglycan catabolic process"/>
    <property type="evidence" value="ECO:0007669"/>
    <property type="project" value="InterPro"/>
</dbReference>
<dbReference type="SMART" id="SM00646">
    <property type="entry name" value="Ami_3"/>
    <property type="match status" value="1"/>
</dbReference>
<dbReference type="AlphaFoldDB" id="A0A9W6J0B6"/>
<evidence type="ECO:0000313" key="7">
    <source>
        <dbReference type="Proteomes" id="UP001143372"/>
    </source>
</evidence>
<feature type="domain" description="MurNAc-LAA" evidence="5">
    <location>
        <begin position="238"/>
        <end position="393"/>
    </location>
</feature>
<dbReference type="Pfam" id="PF01520">
    <property type="entry name" value="Amidase_3"/>
    <property type="match status" value="1"/>
</dbReference>
<reference evidence="6" key="2">
    <citation type="submission" date="2023-01" db="EMBL/GenBank/DDBJ databases">
        <authorList>
            <person name="Sun Q."/>
            <person name="Evtushenko L."/>
        </authorList>
    </citation>
    <scope>NUCLEOTIDE SEQUENCE</scope>
    <source>
        <strain evidence="6">VKM B-2347</strain>
    </source>
</reference>
<keyword evidence="3" id="KW-0378">Hydrolase</keyword>
<keyword evidence="7" id="KW-1185">Reference proteome</keyword>
<dbReference type="InterPro" id="IPR021731">
    <property type="entry name" value="AMIN_dom"/>
</dbReference>
<dbReference type="InterPro" id="IPR050695">
    <property type="entry name" value="N-acetylmuramoyl_amidase_3"/>
</dbReference>
<evidence type="ECO:0000256" key="4">
    <source>
        <dbReference type="SAM" id="SignalP"/>
    </source>
</evidence>
<feature type="chain" id="PRO_5040980342" description="N-acetylmuramoyl-L-alanine amidase" evidence="4">
    <location>
        <begin position="26"/>
        <end position="409"/>
    </location>
</feature>
<dbReference type="PANTHER" id="PTHR30404">
    <property type="entry name" value="N-ACETYLMURAMOYL-L-ALANINE AMIDASE"/>
    <property type="match status" value="1"/>
</dbReference>
<accession>A0A9W6J0B6</accession>
<dbReference type="RefSeq" id="WP_271167688.1">
    <property type="nucleotide sequence ID" value="NZ_BSFI01000006.1"/>
</dbReference>
<feature type="signal peptide" evidence="4">
    <location>
        <begin position="1"/>
        <end position="25"/>
    </location>
</feature>
<comment type="catalytic activity">
    <reaction evidence="1">
        <text>Hydrolyzes the link between N-acetylmuramoyl residues and L-amino acid residues in certain cell-wall glycopeptides.</text>
        <dbReference type="EC" id="3.5.1.28"/>
    </reaction>
</comment>
<evidence type="ECO:0000313" key="6">
    <source>
        <dbReference type="EMBL" id="GLK67431.1"/>
    </source>
</evidence>
<dbReference type="Pfam" id="PF11741">
    <property type="entry name" value="AMIN"/>
    <property type="match status" value="1"/>
</dbReference>
<dbReference type="EC" id="3.5.1.28" evidence="2"/>
<name>A0A9W6J0B6_9HYPH</name>
<dbReference type="Proteomes" id="UP001143372">
    <property type="component" value="Unassembled WGS sequence"/>
</dbReference>
<protein>
    <recommendedName>
        <fullName evidence="2">N-acetylmuramoyl-L-alanine amidase</fullName>
        <ecNumber evidence="2">3.5.1.28</ecNumber>
    </recommendedName>
</protein>
<dbReference type="GO" id="GO:0030288">
    <property type="term" value="C:outer membrane-bounded periplasmic space"/>
    <property type="evidence" value="ECO:0007669"/>
    <property type="project" value="TreeGrafter"/>
</dbReference>
<sequence>MIRTTLLALACLATLLTVTPGPAAAEDADRRPVALDARLAGDEQRTRLVIDLSAPAQIKAFTLADPYRVIIDLPEIAFRLPEKAGREGRGLISAYRFGVLAPGRSRIVVDVKRPVAIDKAFVLDPVEGQPARLVLDLTPSDRKTFLQSLSAREGDPTGTATAAKAAAVEPEKRDLPVVVIDPGHGGVDPGAAGPNGASEKDIVLAFAKRLKAKIEASGERRAVLTRDDDTFISLPARVKIARENAAAVMISIHADTLADPFGVRGATVYTLSEKASDKLAERLADKENRADMIAGVDLSDEPEEVAGILFDLTRRETKTFTTEFSKGLVRELKAAAKLNKNPLRSAGFRVLKAPDVPSVLLELGYLSSPEDAKLMMSEAWQDQATGAVAQAVDRYFATRIAQGTPGRVN</sequence>
<proteinExistence type="predicted"/>
<evidence type="ECO:0000259" key="5">
    <source>
        <dbReference type="SMART" id="SM00646"/>
    </source>
</evidence>
<dbReference type="InterPro" id="IPR002508">
    <property type="entry name" value="MurNAc-LAA_cat"/>
</dbReference>
<dbReference type="Gene3D" id="2.60.40.3500">
    <property type="match status" value="1"/>
</dbReference>
<dbReference type="Gene3D" id="3.40.630.40">
    <property type="entry name" value="Zn-dependent exopeptidases"/>
    <property type="match status" value="1"/>
</dbReference>
<keyword evidence="4" id="KW-0732">Signal</keyword>
<reference evidence="6" key="1">
    <citation type="journal article" date="2014" name="Int. J. Syst. Evol. Microbiol.">
        <title>Complete genome sequence of Corynebacterium casei LMG S-19264T (=DSM 44701T), isolated from a smear-ripened cheese.</title>
        <authorList>
            <consortium name="US DOE Joint Genome Institute (JGI-PGF)"/>
            <person name="Walter F."/>
            <person name="Albersmeier A."/>
            <person name="Kalinowski J."/>
            <person name="Ruckert C."/>
        </authorList>
    </citation>
    <scope>NUCLEOTIDE SEQUENCE</scope>
    <source>
        <strain evidence="6">VKM B-2347</strain>
    </source>
</reference>
<dbReference type="EMBL" id="BSFI01000006">
    <property type="protein sequence ID" value="GLK67431.1"/>
    <property type="molecule type" value="Genomic_DNA"/>
</dbReference>
<evidence type="ECO:0000256" key="2">
    <source>
        <dbReference type="ARBA" id="ARBA00011901"/>
    </source>
</evidence>